<evidence type="ECO:0000313" key="2">
    <source>
        <dbReference type="EMBL" id="QBR04367.1"/>
    </source>
</evidence>
<keyword evidence="1" id="KW-1133">Transmembrane helix</keyword>
<dbReference type="Proteomes" id="UP000295727">
    <property type="component" value="Plasmid unnamed1"/>
</dbReference>
<dbReference type="Gene3D" id="2.60.40.10">
    <property type="entry name" value="Immunoglobulins"/>
    <property type="match status" value="1"/>
</dbReference>
<keyword evidence="1" id="KW-0812">Transmembrane</keyword>
<dbReference type="GeneID" id="39649814"/>
<feature type="transmembrane region" description="Helical" evidence="1">
    <location>
        <begin position="897"/>
        <end position="918"/>
    </location>
</feature>
<keyword evidence="2" id="KW-0614">Plasmid</keyword>
<dbReference type="KEGG" id="ppai:E1956_45590"/>
<gene>
    <name evidence="2" type="ORF">E1956_45590</name>
</gene>
<feature type="transmembrane region" description="Helical" evidence="1">
    <location>
        <begin position="748"/>
        <end position="769"/>
    </location>
</feature>
<reference evidence="2 3" key="1">
    <citation type="submission" date="2019-03" db="EMBL/GenBank/DDBJ databases">
        <title>Paraburkholderia sp. 7MH5, isolated from subtropical forest soil.</title>
        <authorList>
            <person name="Gao Z.-H."/>
            <person name="Qiu L.-H."/>
        </authorList>
    </citation>
    <scope>NUCLEOTIDE SEQUENCE [LARGE SCALE GENOMIC DNA]</scope>
    <source>
        <strain evidence="2 3">7MH5</strain>
        <plasmid evidence="2 3">unnamed1</plasmid>
    </source>
</reference>
<organism evidence="2 3">
    <name type="scientific">Paraburkholderia pallida</name>
    <dbReference type="NCBI Taxonomy" id="2547399"/>
    <lineage>
        <taxon>Bacteria</taxon>
        <taxon>Pseudomonadati</taxon>
        <taxon>Pseudomonadota</taxon>
        <taxon>Betaproteobacteria</taxon>
        <taxon>Burkholderiales</taxon>
        <taxon>Burkholderiaceae</taxon>
        <taxon>Paraburkholderia</taxon>
    </lineage>
</organism>
<evidence type="ECO:0000256" key="1">
    <source>
        <dbReference type="SAM" id="Phobius"/>
    </source>
</evidence>
<sequence>MIAAIYPAARTLSLTLADPIGVADASEAAKAQLPRTITLVTPDHADPAKDHLFIGALPVLSANSNWDQGFEELNFETLDGETRISGHLRLTRERTQGFGVVDIGGHSFAVQYDVKPQTYRLKLANGAAYVAGTNVAPDIRWDTESERWKTASWPREQWLELTYGITREEIIEGQTVYEFVTSFKDLTTGRTWTPEVGTYAGFINRSRYLSFVPSAPSNVPNSGHVGGNLFPYRLKVQLSEFADSIVGGGILADKPDLTGTVYGVEGVWISGNIAGLYCLTGEGYAPNMLVSVHDGQLHVGNTAVPDAVVEGNVLRWHNLAPELCAASGLPESGHLAFSADGDEVVDSSMEIAGARVHPDIVSAMVHSLKTPDALRAALGVGAAAKAAEYTLQDLIRMSQFVQDSNGQYYDLFQQQSMEDFYSILQYYMDDKDCRQFFNPNPKPLPPSLIGISQTPGKRGGNPEAFYRQLSVAYTCGTLAQWSPDPAAKLINGRRSNAWLTNENTVSDVMQAQAPLLYARRYQEKWTSLDWFVQDQIDNAATYAPKIDAKVAEWVAEARANFAGTTEELDKLIAQIREIGDKAKATKSYWAFLLYVYTSRPAYLNMLQAVVFGGSEVDGSEFTQRVQRTVALLNVLDTSSYFASQYSYMLQLFQVATLLPQLIAFDGDIKDFNFALKQIVDKFVADYINSPDPKMREAAEQVRKHGAQETVDSLLHVMRVAAATSSGLFQWATFATRFESLVGRVLSNIPMLVARIALIGAAGLLINLFLQGTVNWSDLTVTQQAQIITASAGFAAQIVLMLVVRGVALSQVFAVEQGLWTKLKAVFSPSLLMRSSLESATGFKAWLFSNGALDSELEGLAMRALFAESAAEAAALYSRAGRINMLQKIFGKNLNEFIATRLGAVLATVGIVMSAIALAEGGEPLEVAANALFLAASVLEFIATAGAWACGAFGIATIGGVAVGTIFAVVSIIGVVAFAAGIVLIAIQMSRPKPSPVEEFAKKKSGVYYMPFKTDIDYFQVYQPIGEMQRSGVAFKANGDASKSLYVAGDGKLSQKPFDGTGNTAFYLRVDQDGRAQFGAPVLGADGKRTFMVVGIGKDDHLAAVAAPNNATTDKRLQWRAEILGEGQYDTVKDVKYLRSASFRLYSESMASEAKGKWYLSADNSGGWTLTRDTGTSLVIEMVSIKPQLLNMADISWFTYQHDQRQKPSLGVIGSAPLAWSLSPALPPKLQFDTSTGAISMLTGQDVPVFAKKTFELTASNKIGTVTTRFSIEILPQVASKLVAALFEQEFDPGVSLPLAAS</sequence>
<feature type="transmembrane region" description="Helical" evidence="1">
    <location>
        <begin position="930"/>
        <end position="954"/>
    </location>
</feature>
<keyword evidence="1" id="KW-0472">Membrane</keyword>
<dbReference type="OrthoDB" id="601499at2"/>
<dbReference type="InterPro" id="IPR013783">
    <property type="entry name" value="Ig-like_fold"/>
</dbReference>
<keyword evidence="3" id="KW-1185">Reference proteome</keyword>
<dbReference type="RefSeq" id="WP_134760682.1">
    <property type="nucleotide sequence ID" value="NZ_CP038152.1"/>
</dbReference>
<evidence type="ECO:0000313" key="3">
    <source>
        <dbReference type="Proteomes" id="UP000295727"/>
    </source>
</evidence>
<protein>
    <submittedName>
        <fullName evidence="2">Uncharacterized protein</fullName>
    </submittedName>
</protein>
<name>A0A4P7DAC0_9BURK</name>
<dbReference type="EMBL" id="CP038152">
    <property type="protein sequence ID" value="QBR04367.1"/>
    <property type="molecule type" value="Genomic_DNA"/>
</dbReference>
<accession>A0A4P7DAC0</accession>
<proteinExistence type="predicted"/>
<geneLocation type="plasmid" evidence="2 3">
    <name>unnamed1</name>
</geneLocation>
<feature type="transmembrane region" description="Helical" evidence="1">
    <location>
        <begin position="960"/>
        <end position="986"/>
    </location>
</feature>